<dbReference type="Proteomes" id="UP000327424">
    <property type="component" value="Chromosome"/>
</dbReference>
<dbReference type="OrthoDB" id="6266681at2"/>
<accession>A0A5J6WIA5</accession>
<dbReference type="RefSeq" id="WP_019439975.1">
    <property type="nucleotide sequence ID" value="NZ_ALOE01000006.1"/>
</dbReference>
<evidence type="ECO:0000313" key="1">
    <source>
        <dbReference type="EMBL" id="QFI37796.1"/>
    </source>
</evidence>
<proteinExistence type="predicted"/>
<sequence>MQLKPTIIGISEGIHYLVGATDENQDFCALPSLLEVEVCGSLSDAKQFLRVHDVTEAQLLLQTPYDEMCGLPASPPTAQTIHF</sequence>
<keyword evidence="2" id="KW-1185">Reference proteome</keyword>
<dbReference type="EMBL" id="CP044399">
    <property type="protein sequence ID" value="QFI37796.1"/>
    <property type="molecule type" value="Genomic_DNA"/>
</dbReference>
<reference evidence="1 2" key="1">
    <citation type="submission" date="2019-09" db="EMBL/GenBank/DDBJ databases">
        <title>Hybrid Assembly of the complete Genome of the Deep-Sea Bacterium Moritella marina from long Nanopore and Illumina reads.</title>
        <authorList>
            <person name="Magin S."/>
            <person name="Georgoulis A."/>
            <person name="Papadimitriou K."/>
            <person name="Iliakis G."/>
            <person name="Vorgias C.E."/>
        </authorList>
    </citation>
    <scope>NUCLEOTIDE SEQUENCE [LARGE SCALE GENOMIC DNA]</scope>
    <source>
        <strain evidence="1 2">MP-1</strain>
    </source>
</reference>
<protein>
    <submittedName>
        <fullName evidence="1">Uncharacterized protein</fullName>
    </submittedName>
</protein>
<dbReference type="AlphaFoldDB" id="A0A5J6WIA5"/>
<gene>
    <name evidence="1" type="ORF">FR932_07995</name>
</gene>
<dbReference type="KEGG" id="mmaa:FR932_07995"/>
<dbReference type="Pfam" id="PF20090">
    <property type="entry name" value="DUF6482"/>
    <property type="match status" value="1"/>
</dbReference>
<dbReference type="InterPro" id="IPR045508">
    <property type="entry name" value="DUF6482"/>
</dbReference>
<organism evidence="1 2">
    <name type="scientific">Moritella marina ATCC 15381</name>
    <dbReference type="NCBI Taxonomy" id="1202962"/>
    <lineage>
        <taxon>Bacteria</taxon>
        <taxon>Pseudomonadati</taxon>
        <taxon>Pseudomonadota</taxon>
        <taxon>Gammaproteobacteria</taxon>
        <taxon>Alteromonadales</taxon>
        <taxon>Moritellaceae</taxon>
        <taxon>Moritella</taxon>
    </lineage>
</organism>
<name>A0A5J6WIA5_MORMI</name>
<evidence type="ECO:0000313" key="2">
    <source>
        <dbReference type="Proteomes" id="UP000327424"/>
    </source>
</evidence>